<evidence type="ECO:0000256" key="1">
    <source>
        <dbReference type="SAM" id="MobiDB-lite"/>
    </source>
</evidence>
<organism evidence="4 5">
    <name type="scientific">Caenispirillum bisanense</name>
    <dbReference type="NCBI Taxonomy" id="414052"/>
    <lineage>
        <taxon>Bacteria</taxon>
        <taxon>Pseudomonadati</taxon>
        <taxon>Pseudomonadota</taxon>
        <taxon>Alphaproteobacteria</taxon>
        <taxon>Rhodospirillales</taxon>
        <taxon>Novispirillaceae</taxon>
        <taxon>Caenispirillum</taxon>
    </lineage>
</organism>
<dbReference type="InterPro" id="IPR011044">
    <property type="entry name" value="Quino_amine_DH_bsu"/>
</dbReference>
<dbReference type="OrthoDB" id="9803927at2"/>
<reference evidence="4 5" key="1">
    <citation type="submission" date="2017-09" db="EMBL/GenBank/DDBJ databases">
        <authorList>
            <person name="Ehlers B."/>
            <person name="Leendertz F.H."/>
        </authorList>
    </citation>
    <scope>NUCLEOTIDE SEQUENCE [LARGE SCALE GENOMIC DNA]</scope>
    <source>
        <strain evidence="4 5">USBA 140</strain>
    </source>
</reference>
<dbReference type="PANTHER" id="PTHR46928">
    <property type="entry name" value="MESENCHYME-SPECIFIC CELL SURFACE GLYCOPROTEIN"/>
    <property type="match status" value="1"/>
</dbReference>
<dbReference type="EMBL" id="OCNJ01000001">
    <property type="protein sequence ID" value="SOD89926.1"/>
    <property type="molecule type" value="Genomic_DNA"/>
</dbReference>
<gene>
    <name evidence="4" type="ORF">SAMN05421508_101382</name>
</gene>
<name>A0A286G3X5_9PROT</name>
<feature type="region of interest" description="Disordered" evidence="1">
    <location>
        <begin position="719"/>
        <end position="741"/>
    </location>
</feature>
<dbReference type="Gene3D" id="2.130.10.10">
    <property type="entry name" value="YVTN repeat-like/Quinoprotein amine dehydrogenase"/>
    <property type="match status" value="1"/>
</dbReference>
<dbReference type="InterPro" id="IPR027372">
    <property type="entry name" value="Phytase-like_dom"/>
</dbReference>
<accession>A0A286G3X5</accession>
<keyword evidence="2" id="KW-0732">Signal</keyword>
<dbReference type="InterPro" id="IPR052956">
    <property type="entry name" value="Mesenchyme-surface_protein"/>
</dbReference>
<dbReference type="AlphaFoldDB" id="A0A286G3X5"/>
<evidence type="ECO:0000313" key="5">
    <source>
        <dbReference type="Proteomes" id="UP000219621"/>
    </source>
</evidence>
<evidence type="ECO:0000313" key="4">
    <source>
        <dbReference type="EMBL" id="SOD89926.1"/>
    </source>
</evidence>
<proteinExistence type="predicted"/>
<dbReference type="PANTHER" id="PTHR46928:SF1">
    <property type="entry name" value="MESENCHYME-SPECIFIC CELL SURFACE GLYCOPROTEIN"/>
    <property type="match status" value="1"/>
</dbReference>
<sequence>MTPVRGLLIAPLAIGVVAGSAMSAHAAEQYFSRIATMPVYQSLPKGADPATETVAEIITATKDGMQLVHTDSPGEALVFIDIADPAQPRPLGRAALGGEPTSVTVVGKVALAGVNTSKSFTQPSGHVAVIDVATRKVLARCDVGGQPDSVAASPDGRFLAVAVENERDEELNDGALPQAPAGHLSILDLGADGMPTNCATARTVAMTGLAAVAPEDPEPEFVSVNGKNVAVVTLQENNHIALVDLASGTVTGHFSAGAVSLDAVPTAKKKLVDATGSLKDVPREPDAVAWIDDFRFVTANEGDWKGGSRGFTVWNAKGDVLFDSGSAMEHMGLAHGHYPAKRAAKKGTEPEGVAFGVYGGAPLVFVNSERGNFVAVYKDGGAVKGPQFVQILPTGVAPEGLFAIPQRDLFVVAAEADSAEDGVRANVGIYKRGPAAMPAYPTLVSVTDAKTGAPIGWGAQSGLAADPTDPARLYSVSDSFYDSARIFTIDTSGMPARITAAVDLTGGTQEKYDLEGIALNGRGGFWAVSEGNPEKGLANLLLWVNADGSIEKEIALPKAVADAASRFGFEGVAEFKDEGVTKVIVAVQREWKDDPKGLVKLAIYTPAKDSWSFVHYPLEKAATGWVGLSEITSLGGKDFAIVERDNQGGPNAALKAVYRVSLDGVTPAAAGEALPVVKKTRMLDLLPSMQASNGWTPDKVEGFAVTADGQMIAVTDNDGVDDSTGETQFLRLGPVGGTATN</sequence>
<dbReference type="Proteomes" id="UP000219621">
    <property type="component" value="Unassembled WGS sequence"/>
</dbReference>
<dbReference type="InterPro" id="IPR015943">
    <property type="entry name" value="WD40/YVTN_repeat-like_dom_sf"/>
</dbReference>
<feature type="domain" description="Phytase-like" evidence="3">
    <location>
        <begin position="456"/>
        <end position="718"/>
    </location>
</feature>
<feature type="chain" id="PRO_5013329946" evidence="2">
    <location>
        <begin position="27"/>
        <end position="741"/>
    </location>
</feature>
<protein>
    <submittedName>
        <fullName evidence="4">40-residue YVTN family beta-propeller repeat-containing protein</fullName>
    </submittedName>
</protein>
<evidence type="ECO:0000259" key="3">
    <source>
        <dbReference type="Pfam" id="PF13449"/>
    </source>
</evidence>
<dbReference type="SUPFAM" id="SSF50969">
    <property type="entry name" value="YVTN repeat-like/Quinoprotein amine dehydrogenase"/>
    <property type="match status" value="1"/>
</dbReference>
<dbReference type="RefSeq" id="WP_097277273.1">
    <property type="nucleotide sequence ID" value="NZ_OCNJ01000001.1"/>
</dbReference>
<feature type="signal peptide" evidence="2">
    <location>
        <begin position="1"/>
        <end position="26"/>
    </location>
</feature>
<evidence type="ECO:0000256" key="2">
    <source>
        <dbReference type="SAM" id="SignalP"/>
    </source>
</evidence>
<keyword evidence="5" id="KW-1185">Reference proteome</keyword>
<dbReference type="Pfam" id="PF13449">
    <property type="entry name" value="Phytase-like"/>
    <property type="match status" value="1"/>
</dbReference>